<evidence type="ECO:0000256" key="2">
    <source>
        <dbReference type="ARBA" id="ARBA00023052"/>
    </source>
</evidence>
<dbReference type="InterPro" id="IPR029061">
    <property type="entry name" value="THDP-binding"/>
</dbReference>
<protein>
    <recommendedName>
        <fullName evidence="3">Pyruvate dehydrogenase [ubiquinone]</fullName>
        <ecNumber evidence="3">1.2.5.1</ecNumber>
    </recommendedName>
    <alternativeName>
        <fullName evidence="3">Pyruvate oxidase</fullName>
        <shortName evidence="3">POX</shortName>
    </alternativeName>
    <alternativeName>
        <fullName evidence="3">Pyruvate:ubiquinone-8 oxidoreductase</fullName>
    </alternativeName>
</protein>
<feature type="domain" description="Thiamine pyrophosphate enzyme TPP-binding" evidence="6">
    <location>
        <begin position="382"/>
        <end position="528"/>
    </location>
</feature>
<comment type="function">
    <text evidence="3">A peripheral cell membrane enzyme that catalyzes the oxidative decarboxylation of pyruvate to form acetate and CO(2). It channels electrons from the cytoplasm to the respiratory chain at the cell membrane via ubiquinone.</text>
</comment>
<feature type="binding site" evidence="3">
    <location>
        <position position="293"/>
    </location>
    <ligand>
        <name>FAD</name>
        <dbReference type="ChEBI" id="CHEBI:57692"/>
    </ligand>
</feature>
<name>A0ABP5WK68_9ACTN</name>
<keyword evidence="3 8" id="KW-0830">Ubiquinone</keyword>
<keyword evidence="9" id="KW-1185">Reference proteome</keyword>
<proteinExistence type="inferred from homology"/>
<evidence type="ECO:0000256" key="1">
    <source>
        <dbReference type="ARBA" id="ARBA00007812"/>
    </source>
</evidence>
<dbReference type="InterPro" id="IPR047210">
    <property type="entry name" value="TPP_PYR_POXB-like"/>
</dbReference>
<dbReference type="InterPro" id="IPR044261">
    <property type="entry name" value="Pyruvate_dehydrogenase"/>
</dbReference>
<keyword evidence="3" id="KW-0460">Magnesium</keyword>
<evidence type="ECO:0000313" key="8">
    <source>
        <dbReference type="EMBL" id="GAA2429100.1"/>
    </source>
</evidence>
<feature type="region of interest" description="Membrane-binding domain" evidence="3">
    <location>
        <begin position="534"/>
        <end position="575"/>
    </location>
</feature>
<dbReference type="PANTHER" id="PTHR42981">
    <property type="entry name" value="PYRUVATE DEHYDROGENASE [UBIQUINONE]"/>
    <property type="match status" value="1"/>
</dbReference>
<keyword evidence="3" id="KW-0479">Metal-binding</keyword>
<dbReference type="Gene3D" id="3.40.50.1220">
    <property type="entry name" value="TPP-binding domain"/>
    <property type="match status" value="1"/>
</dbReference>
<dbReference type="InterPro" id="IPR029035">
    <property type="entry name" value="DHS-like_NAD/FAD-binding_dom"/>
</dbReference>
<keyword evidence="2 3" id="KW-0786">Thiamine pyrophosphate</keyword>
<dbReference type="Proteomes" id="UP001501638">
    <property type="component" value="Unassembled WGS sequence"/>
</dbReference>
<feature type="binding site" evidence="3">
    <location>
        <position position="436"/>
    </location>
    <ligand>
        <name>Mg(2+)</name>
        <dbReference type="ChEBI" id="CHEBI:18420"/>
    </ligand>
</feature>
<feature type="binding site" evidence="3">
    <location>
        <begin position="463"/>
        <end position="469"/>
    </location>
    <ligand>
        <name>thiamine diphosphate</name>
        <dbReference type="ChEBI" id="CHEBI:58937"/>
    </ligand>
</feature>
<dbReference type="Pfam" id="PF02776">
    <property type="entry name" value="TPP_enzyme_N"/>
    <property type="match status" value="1"/>
</dbReference>
<dbReference type="SUPFAM" id="SSF52518">
    <property type="entry name" value="Thiamin diphosphate-binding fold (THDP-binding)"/>
    <property type="match status" value="2"/>
</dbReference>
<feature type="binding site" evidence="3">
    <location>
        <position position="50"/>
    </location>
    <ligand>
        <name>thiamine diphosphate</name>
        <dbReference type="ChEBI" id="CHEBI:58937"/>
    </ligand>
</feature>
<comment type="domain">
    <text evidence="3">Has 4 domains; the Pyr domain which binds the pyrimidine moiety of the thiamine pyrophosphate cofactor, the FAD-binding domain, the PP-binding domain which binds the pyrophosphate portion of thiamine pyrophosphate and the C-terminal membrane binding region. The C-terminus is held closely against the rest of the protein and covers the active site; during activation it unfolds from the rest of the protein and forms an amphipathic helix upon membrane binding, exposing the active site.</text>
</comment>
<keyword evidence="3" id="KW-0285">Flavoprotein</keyword>
<comment type="catalytic activity">
    <reaction evidence="3">
        <text>a ubiquinone + pyruvate + H2O = a ubiquinol + acetate + CO2</text>
        <dbReference type="Rhea" id="RHEA:27405"/>
        <dbReference type="Rhea" id="RHEA-COMP:9565"/>
        <dbReference type="Rhea" id="RHEA-COMP:9566"/>
        <dbReference type="ChEBI" id="CHEBI:15361"/>
        <dbReference type="ChEBI" id="CHEBI:15377"/>
        <dbReference type="ChEBI" id="CHEBI:16389"/>
        <dbReference type="ChEBI" id="CHEBI:16526"/>
        <dbReference type="ChEBI" id="CHEBI:17976"/>
        <dbReference type="ChEBI" id="CHEBI:30089"/>
        <dbReference type="EC" id="1.2.5.1"/>
    </reaction>
</comment>
<evidence type="ECO:0000259" key="5">
    <source>
        <dbReference type="Pfam" id="PF00205"/>
    </source>
</evidence>
<dbReference type="PROSITE" id="PS00187">
    <property type="entry name" value="TPP_ENZYMES"/>
    <property type="match status" value="1"/>
</dbReference>
<keyword evidence="3" id="KW-0560">Oxidoreductase</keyword>
<keyword evidence="3" id="KW-1003">Cell membrane</keyword>
<evidence type="ECO:0000259" key="7">
    <source>
        <dbReference type="Pfam" id="PF02776"/>
    </source>
</evidence>
<dbReference type="RefSeq" id="WP_344320831.1">
    <property type="nucleotide sequence ID" value="NZ_BAAASZ010000007.1"/>
</dbReference>
<evidence type="ECO:0000256" key="3">
    <source>
        <dbReference type="HAMAP-Rule" id="MF_00850"/>
    </source>
</evidence>
<feature type="binding site" evidence="3">
    <location>
        <begin position="436"/>
        <end position="438"/>
    </location>
    <ligand>
        <name>thiamine diphosphate</name>
        <dbReference type="ChEBI" id="CHEBI:58937"/>
    </ligand>
</feature>
<feature type="region of interest" description="FAD-binding domain" evidence="3">
    <location>
        <begin position="184"/>
        <end position="335"/>
    </location>
</feature>
<dbReference type="Pfam" id="PF00205">
    <property type="entry name" value="TPP_enzyme_M"/>
    <property type="match status" value="1"/>
</dbReference>
<evidence type="ECO:0000259" key="6">
    <source>
        <dbReference type="Pfam" id="PF02775"/>
    </source>
</evidence>
<dbReference type="InterPro" id="IPR012000">
    <property type="entry name" value="Thiamin_PyroP_enz_cen_dom"/>
</dbReference>
<organism evidence="8 9">
    <name type="scientific">Streptomyces macrosporus</name>
    <dbReference type="NCBI Taxonomy" id="44032"/>
    <lineage>
        <taxon>Bacteria</taxon>
        <taxon>Bacillati</taxon>
        <taxon>Actinomycetota</taxon>
        <taxon>Actinomycetes</taxon>
        <taxon>Kitasatosporales</taxon>
        <taxon>Streptomycetaceae</taxon>
        <taxon>Streptomyces</taxon>
    </lineage>
</organism>
<dbReference type="InterPro" id="IPR011766">
    <property type="entry name" value="TPP_enzyme_TPP-bd"/>
</dbReference>
<keyword evidence="3" id="KW-0472">Membrane</keyword>
<dbReference type="PANTHER" id="PTHR42981:SF2">
    <property type="entry name" value="PYRUVATE DEHYDROGENASE [UBIQUINONE]"/>
    <property type="match status" value="1"/>
</dbReference>
<dbReference type="CDD" id="cd02014">
    <property type="entry name" value="TPP_POX"/>
    <property type="match status" value="1"/>
</dbReference>
<dbReference type="EC" id="1.2.5.1" evidence="3"/>
<keyword evidence="3 8" id="KW-0670">Pyruvate</keyword>
<dbReference type="EMBL" id="BAAASZ010000007">
    <property type="protein sequence ID" value="GAA2429100.1"/>
    <property type="molecule type" value="Genomic_DNA"/>
</dbReference>
<feature type="domain" description="Thiamine pyrophosphate enzyme N-terminal TPP-binding" evidence="7">
    <location>
        <begin position="4"/>
        <end position="114"/>
    </location>
</feature>
<feature type="binding site" evidence="3">
    <location>
        <begin position="275"/>
        <end position="279"/>
    </location>
    <ligand>
        <name>FAD</name>
        <dbReference type="ChEBI" id="CHEBI:57692"/>
    </ligand>
</feature>
<dbReference type="InterPro" id="IPR012001">
    <property type="entry name" value="Thiamin_PyroP_enz_TPP-bd_dom"/>
</dbReference>
<dbReference type="Gene3D" id="3.40.50.970">
    <property type="match status" value="2"/>
</dbReference>
<keyword evidence="3" id="KW-0446">Lipid-binding</keyword>
<dbReference type="InterPro" id="IPR047211">
    <property type="entry name" value="POXB-like"/>
</dbReference>
<dbReference type="SUPFAM" id="SSF52467">
    <property type="entry name" value="DHS-like NAD/FAD-binding domain"/>
    <property type="match status" value="1"/>
</dbReference>
<feature type="binding site" evidence="3">
    <location>
        <position position="463"/>
    </location>
    <ligand>
        <name>Mg(2+)</name>
        <dbReference type="ChEBI" id="CHEBI:18420"/>
    </ligand>
</feature>
<comment type="subunit">
    <text evidence="3">Homotetramer.</text>
</comment>
<accession>A0ABP5WK68</accession>
<dbReference type="HAMAP" id="MF_00850">
    <property type="entry name" value="POX"/>
    <property type="match status" value="1"/>
</dbReference>
<comment type="cofactor">
    <cofactor evidence="3">
        <name>FAD</name>
        <dbReference type="ChEBI" id="CHEBI:57692"/>
    </cofactor>
    <text evidence="3">Binds 1 FAD per subunit.</text>
</comment>
<reference evidence="9" key="1">
    <citation type="journal article" date="2019" name="Int. J. Syst. Evol. Microbiol.">
        <title>The Global Catalogue of Microorganisms (GCM) 10K type strain sequencing project: providing services to taxonomists for standard genome sequencing and annotation.</title>
        <authorList>
            <consortium name="The Broad Institute Genomics Platform"/>
            <consortium name="The Broad Institute Genome Sequencing Center for Infectious Disease"/>
            <person name="Wu L."/>
            <person name="Ma J."/>
        </authorList>
    </citation>
    <scope>NUCLEOTIDE SEQUENCE [LARGE SCALE GENOMIC DNA]</scope>
    <source>
        <strain evidence="9">JCM 6305</strain>
    </source>
</reference>
<gene>
    <name evidence="3 8" type="primary">poxB</name>
    <name evidence="8" type="ORF">GCM10010405_09860</name>
</gene>
<comment type="caution">
    <text evidence="3">Lacks conserved residue(s) required for the propagation of feature annotation.</text>
</comment>
<feature type="site" description="Moves into active site upon enzyme activation, plays a role in electron transfer" evidence="3">
    <location>
        <position position="468"/>
    </location>
</feature>
<feature type="domain" description="Thiamine pyrophosphate enzyme central" evidence="5">
    <location>
        <begin position="192"/>
        <end position="320"/>
    </location>
</feature>
<feature type="binding site" evidence="3">
    <location>
        <begin position="252"/>
        <end position="255"/>
    </location>
    <ligand>
        <name>FAD</name>
        <dbReference type="ChEBI" id="CHEBI:57692"/>
    </ligand>
</feature>
<comment type="caution">
    <text evidence="8">The sequence shown here is derived from an EMBL/GenBank/DDBJ whole genome shotgun (WGS) entry which is preliminary data.</text>
</comment>
<dbReference type="NCBIfam" id="NF006591">
    <property type="entry name" value="PRK09124.1"/>
    <property type="match status" value="1"/>
</dbReference>
<sequence length="579" mass="62218">MAGTVADFIVAGLRESGIRRVYGLPGDSLNGFTDALRRDGGITWELVRHEEAAAFAAAAEAGVTGRLAVCTGTSGPGSVHLINGLYDAQRSRVPVLAIAAHIPQDEIGSGYFQETRPQMLFTECSVYCELVSTPAQVPWLLPIAMRTALERGGVAVLVVPGELFLAEMPRNAARLHPVARTSSLVRPDDASLARAAELLNGADRVTILAGAGCEGAHDEAVALADALKAPMVHALRGKDFLEYDNPYDVGLTGLIGYSSGYRAMEHCDALLMLGTDFPYRPFYPPNASVVQVDVRGEHIGRRVPVDVPLVGTVKDTAQALLPLLRRRTDGSFAQTMTDHYRRVRARLDRLAEARPGDSPLHPQHVTATIDRLAAPDAAFTADVGTPTVWAARYLRMNGRRRLVGSFNHGTMANALPHAIGIQAAHPDRQVVALAGDGGLTMLLGELSTLRQMDLPVKVVVFNNGALAFVELEMKAAGIVHYGTGLDNPDFAAQARAAGLSAARVQRADELEDALLAAFAHDGPALVDVHITRQELSLPPKLTYEQLKGFTLFATRTILSGRGDEIVELTRTNLRQLRLE</sequence>
<comment type="cofactor">
    <cofactor evidence="3">
        <name>Mg(2+)</name>
        <dbReference type="ChEBI" id="CHEBI:18420"/>
    </cofactor>
    <text evidence="3">Binds 1 Mg(2+) ion per subunit.</text>
</comment>
<dbReference type="InterPro" id="IPR047212">
    <property type="entry name" value="TPP_POXB-like"/>
</dbReference>
<comment type="similarity">
    <text evidence="1 3 4">Belongs to the TPP enzyme family.</text>
</comment>
<comment type="cofactor">
    <cofactor evidence="3">
        <name>thiamine diphosphate</name>
        <dbReference type="ChEBI" id="CHEBI:58937"/>
    </cofactor>
    <text evidence="3">Binds 1 thiamine pyrophosphate per subunit.</text>
</comment>
<comment type="subcellular location">
    <subcellularLocation>
        <location evidence="3">Cell membrane</location>
        <topology evidence="3">Peripheral membrane protein</topology>
        <orientation evidence="3">Cytoplasmic side</orientation>
    </subcellularLocation>
</comment>
<dbReference type="Pfam" id="PF02775">
    <property type="entry name" value="TPP_enzyme_C"/>
    <property type="match status" value="1"/>
</dbReference>
<dbReference type="InterPro" id="IPR000399">
    <property type="entry name" value="TPP-bd_CS"/>
</dbReference>
<dbReference type="CDD" id="cd07039">
    <property type="entry name" value="TPP_PYR_POX"/>
    <property type="match status" value="1"/>
</dbReference>
<evidence type="ECO:0000313" key="9">
    <source>
        <dbReference type="Proteomes" id="UP001501638"/>
    </source>
</evidence>
<comment type="activity regulation">
    <text evidence="3">The C-terminus inhibits activity; it has to move for the enzyme to be active. Activated by lipid-binding, which occurs via the C-terminus.</text>
</comment>
<keyword evidence="3" id="KW-0274">FAD</keyword>
<evidence type="ECO:0000256" key="4">
    <source>
        <dbReference type="RuleBase" id="RU362132"/>
    </source>
</evidence>
<feature type="binding site" evidence="3">
    <location>
        <begin position="409"/>
        <end position="411"/>
    </location>
    <ligand>
        <name>thiamine diphosphate</name>
        <dbReference type="ChEBI" id="CHEBI:58937"/>
    </ligand>
</feature>
<keyword evidence="3" id="KW-0547">Nucleotide-binding</keyword>